<reference evidence="2 3" key="1">
    <citation type="journal article" date="2021" name="ACS Chem. Biol.">
        <title>Genomic-Led Discovery of a Novel Glycopeptide Antibiotic by Nonomuraea coxensis DSM 45129.</title>
        <authorList>
            <person name="Yushchuk O."/>
            <person name="Vior N.M."/>
            <person name="Andreo-Vidal A."/>
            <person name="Berini F."/>
            <person name="Ruckert C."/>
            <person name="Busche T."/>
            <person name="Binda E."/>
            <person name="Kalinowski J."/>
            <person name="Truman A.W."/>
            <person name="Marinelli F."/>
        </authorList>
    </citation>
    <scope>NUCLEOTIDE SEQUENCE [LARGE SCALE GENOMIC DNA]</scope>
    <source>
        <strain evidence="2 3">DSM 45129</strain>
    </source>
</reference>
<dbReference type="Proteomes" id="UP000824681">
    <property type="component" value="Chromosome"/>
</dbReference>
<dbReference type="EMBL" id="CP068985">
    <property type="protein sequence ID" value="QYC45516.1"/>
    <property type="molecule type" value="Genomic_DNA"/>
</dbReference>
<proteinExistence type="predicted"/>
<feature type="transmembrane region" description="Helical" evidence="1">
    <location>
        <begin position="123"/>
        <end position="146"/>
    </location>
</feature>
<feature type="transmembrane region" description="Helical" evidence="1">
    <location>
        <begin position="268"/>
        <end position="285"/>
    </location>
</feature>
<evidence type="ECO:0000313" key="2">
    <source>
        <dbReference type="EMBL" id="QYC45516.1"/>
    </source>
</evidence>
<keyword evidence="1" id="KW-1133">Transmembrane helix</keyword>
<evidence type="ECO:0000256" key="1">
    <source>
        <dbReference type="SAM" id="Phobius"/>
    </source>
</evidence>
<evidence type="ECO:0008006" key="4">
    <source>
        <dbReference type="Google" id="ProtNLM"/>
    </source>
</evidence>
<feature type="transmembrane region" description="Helical" evidence="1">
    <location>
        <begin position="74"/>
        <end position="92"/>
    </location>
</feature>
<feature type="transmembrane region" description="Helical" evidence="1">
    <location>
        <begin position="98"/>
        <end position="116"/>
    </location>
</feature>
<keyword evidence="1" id="KW-0472">Membrane</keyword>
<feature type="transmembrane region" description="Helical" evidence="1">
    <location>
        <begin position="241"/>
        <end position="262"/>
    </location>
</feature>
<keyword evidence="1" id="KW-0812">Transmembrane</keyword>
<dbReference type="RefSeq" id="WP_020545571.1">
    <property type="nucleotide sequence ID" value="NZ_CP068985.1"/>
</dbReference>
<organism evidence="2 3">
    <name type="scientific">Nonomuraea coxensis DSM 45129</name>
    <dbReference type="NCBI Taxonomy" id="1122611"/>
    <lineage>
        <taxon>Bacteria</taxon>
        <taxon>Bacillati</taxon>
        <taxon>Actinomycetota</taxon>
        <taxon>Actinomycetes</taxon>
        <taxon>Streptosporangiales</taxon>
        <taxon>Streptosporangiaceae</taxon>
        <taxon>Nonomuraea</taxon>
    </lineage>
</organism>
<protein>
    <recommendedName>
        <fullName evidence="4">Integral membrane protein</fullName>
    </recommendedName>
</protein>
<feature type="transmembrane region" description="Helical" evidence="1">
    <location>
        <begin position="152"/>
        <end position="171"/>
    </location>
</feature>
<accession>A0ABX8UCJ9</accession>
<evidence type="ECO:0000313" key="3">
    <source>
        <dbReference type="Proteomes" id="UP000824681"/>
    </source>
</evidence>
<keyword evidence="3" id="KW-1185">Reference proteome</keyword>
<feature type="transmembrane region" description="Helical" evidence="1">
    <location>
        <begin position="192"/>
        <end position="210"/>
    </location>
</feature>
<name>A0ABX8UCJ9_9ACTN</name>
<gene>
    <name evidence="2" type="ORF">Nocox_39865</name>
</gene>
<feature type="transmembrane region" description="Helical" evidence="1">
    <location>
        <begin position="216"/>
        <end position="234"/>
    </location>
</feature>
<sequence length="292" mass="31556">MSHVLELRYRRLLRAYPKEYRAEHGEELIGTLMEAARPGARRPSLRETLHLLAGGFTARVRATRASGVPPWADGLHLGALVVTAVTFAQLPVLPYVTYKMWTALGIILMVALVRGWMRVAAPLAAVAALWTSWPVVPVLGLGPVYGDLAPVAPYWVVAGASVVLAVRRRGAGRTSGKARWWGATMPARSSRWLLVPLAGWALQLTEMPMYDPVRVVSRAGVEMTALLLVLAATVAARDGRWALAAAVYLVPGLVYLAENLLVTGVRGFLYWGVLTALVGASLVAARRMHGKA</sequence>